<protein>
    <recommendedName>
        <fullName evidence="9">C2H2-type domain-containing protein</fullName>
    </recommendedName>
</protein>
<evidence type="ECO:0000313" key="12">
    <source>
        <dbReference type="Proteomes" id="UP000014760"/>
    </source>
</evidence>
<dbReference type="PANTHER" id="PTHR24406">
    <property type="entry name" value="TRANSCRIPTIONAL REPRESSOR CTCFL-RELATED"/>
    <property type="match status" value="1"/>
</dbReference>
<feature type="region of interest" description="Disordered" evidence="8">
    <location>
        <begin position="61"/>
        <end position="113"/>
    </location>
</feature>
<keyword evidence="3" id="KW-0677">Repeat</keyword>
<dbReference type="EMBL" id="AMQN01006812">
    <property type="status" value="NOT_ANNOTATED_CDS"/>
    <property type="molecule type" value="Genomic_DNA"/>
</dbReference>
<dbReference type="HOGENOM" id="CLU_414607_0_0_1"/>
<dbReference type="STRING" id="283909.R7UP21"/>
<organism evidence="10">
    <name type="scientific">Capitella teleta</name>
    <name type="common">Polychaete worm</name>
    <dbReference type="NCBI Taxonomy" id="283909"/>
    <lineage>
        <taxon>Eukaryota</taxon>
        <taxon>Metazoa</taxon>
        <taxon>Spiralia</taxon>
        <taxon>Lophotrochozoa</taxon>
        <taxon>Annelida</taxon>
        <taxon>Polychaeta</taxon>
        <taxon>Sedentaria</taxon>
        <taxon>Scolecida</taxon>
        <taxon>Capitellidae</taxon>
        <taxon>Capitella</taxon>
    </lineage>
</organism>
<proteinExistence type="predicted"/>
<accession>R7UP21</accession>
<feature type="compositionally biased region" description="Polar residues" evidence="8">
    <location>
        <begin position="157"/>
        <end position="170"/>
    </location>
</feature>
<dbReference type="OMA" id="EDVDPNY"/>
<dbReference type="InterPro" id="IPR013087">
    <property type="entry name" value="Znf_C2H2_type"/>
</dbReference>
<dbReference type="Pfam" id="PF12874">
    <property type="entry name" value="zf-met"/>
    <property type="match status" value="1"/>
</dbReference>
<keyword evidence="4 7" id="KW-0863">Zinc-finger</keyword>
<feature type="compositionally biased region" description="Polar residues" evidence="8">
    <location>
        <begin position="378"/>
        <end position="389"/>
    </location>
</feature>
<evidence type="ECO:0000256" key="3">
    <source>
        <dbReference type="ARBA" id="ARBA00022737"/>
    </source>
</evidence>
<dbReference type="EMBL" id="KB299181">
    <property type="protein sequence ID" value="ELU08279.1"/>
    <property type="molecule type" value="Genomic_DNA"/>
</dbReference>
<evidence type="ECO:0000256" key="8">
    <source>
        <dbReference type="SAM" id="MobiDB-lite"/>
    </source>
</evidence>
<name>R7UP21_CAPTE</name>
<feature type="compositionally biased region" description="Pro residues" evidence="8">
    <location>
        <begin position="498"/>
        <end position="510"/>
    </location>
</feature>
<evidence type="ECO:0000313" key="10">
    <source>
        <dbReference type="EMBL" id="ELU08279.1"/>
    </source>
</evidence>
<dbReference type="SMART" id="SM00355">
    <property type="entry name" value="ZnF_C2H2"/>
    <property type="match status" value="5"/>
</dbReference>
<dbReference type="EnsemblMetazoa" id="CapteT220098">
    <property type="protein sequence ID" value="CapteP220098"/>
    <property type="gene ID" value="CapteG220098"/>
</dbReference>
<dbReference type="SUPFAM" id="SSF57667">
    <property type="entry name" value="beta-beta-alpha zinc fingers"/>
    <property type="match status" value="1"/>
</dbReference>
<dbReference type="OrthoDB" id="6051279at2759"/>
<feature type="domain" description="C2H2-type" evidence="9">
    <location>
        <begin position="450"/>
        <end position="478"/>
    </location>
</feature>
<reference evidence="10 12" key="2">
    <citation type="journal article" date="2013" name="Nature">
        <title>Insights into bilaterian evolution from three spiralian genomes.</title>
        <authorList>
            <person name="Simakov O."/>
            <person name="Marletaz F."/>
            <person name="Cho S.J."/>
            <person name="Edsinger-Gonzales E."/>
            <person name="Havlak P."/>
            <person name="Hellsten U."/>
            <person name="Kuo D.H."/>
            <person name="Larsson T."/>
            <person name="Lv J."/>
            <person name="Arendt D."/>
            <person name="Savage R."/>
            <person name="Osoegawa K."/>
            <person name="de Jong P."/>
            <person name="Grimwood J."/>
            <person name="Chapman J.A."/>
            <person name="Shapiro H."/>
            <person name="Aerts A."/>
            <person name="Otillar R.P."/>
            <person name="Terry A.Y."/>
            <person name="Boore J.L."/>
            <person name="Grigoriev I.V."/>
            <person name="Lindberg D.R."/>
            <person name="Seaver E.C."/>
            <person name="Weisblat D.A."/>
            <person name="Putnam N.H."/>
            <person name="Rokhsar D.S."/>
        </authorList>
    </citation>
    <scope>NUCLEOTIDE SEQUENCE</scope>
    <source>
        <strain evidence="10 12">I ESC-2004</strain>
    </source>
</reference>
<keyword evidence="5" id="KW-0862">Zinc</keyword>
<dbReference type="PROSITE" id="PS50157">
    <property type="entry name" value="ZINC_FINGER_C2H2_2"/>
    <property type="match status" value="1"/>
</dbReference>
<dbReference type="EMBL" id="AMQN01006811">
    <property type="status" value="NOT_ANNOTATED_CDS"/>
    <property type="molecule type" value="Genomic_DNA"/>
</dbReference>
<dbReference type="AlphaFoldDB" id="R7UP21"/>
<feature type="compositionally biased region" description="Low complexity" evidence="8">
    <location>
        <begin position="171"/>
        <end position="183"/>
    </location>
</feature>
<keyword evidence="2" id="KW-0479">Metal-binding</keyword>
<keyword evidence="12" id="KW-1185">Reference proteome</keyword>
<gene>
    <name evidence="10" type="ORF">CAPTEDRAFT_220098</name>
</gene>
<evidence type="ECO:0000256" key="5">
    <source>
        <dbReference type="ARBA" id="ARBA00022833"/>
    </source>
</evidence>
<dbReference type="Gene3D" id="3.30.160.60">
    <property type="entry name" value="Classic Zinc Finger"/>
    <property type="match status" value="1"/>
</dbReference>
<feature type="region of interest" description="Disordered" evidence="8">
    <location>
        <begin position="478"/>
        <end position="517"/>
    </location>
</feature>
<feature type="compositionally biased region" description="Low complexity" evidence="8">
    <location>
        <begin position="361"/>
        <end position="377"/>
    </location>
</feature>
<evidence type="ECO:0000256" key="7">
    <source>
        <dbReference type="PROSITE-ProRule" id="PRU00042"/>
    </source>
</evidence>
<feature type="compositionally biased region" description="Acidic residues" evidence="8">
    <location>
        <begin position="104"/>
        <end position="113"/>
    </location>
</feature>
<evidence type="ECO:0000259" key="9">
    <source>
        <dbReference type="PROSITE" id="PS50157"/>
    </source>
</evidence>
<dbReference type="GO" id="GO:0008270">
    <property type="term" value="F:zinc ion binding"/>
    <property type="evidence" value="ECO:0007669"/>
    <property type="project" value="UniProtKB-KW"/>
</dbReference>
<sequence length="662" mass="73869">MVMKEEQEKLRRLLSDAIPLLCKNALAFKNEFTIEALIGITIDKDQVVLVNINDTLHADTSSLEPDSQLDDSNEAEVKVERNSQRRKRRNPGRHLQTLHHIEPQADEEDDDPYVDQGALQIAEENVKRQKVSPTVIKTEPDRLVMVEGSDDPDLDTFLNSSQADNSTADYPTTLRSLPSTSTTAQPPVTPLPDSVLQPSPLQQQQQQQQQPTTSEALTNHLLSASLSQKDFLKRHCSIQKGLLDQRTAYICNACGKSMKDPSNMTDHATGKESTPLNLSVARSRRKALPPQRVKCEDEEEAAPWVDAMVKEEEEEQEEASLPQQVVFPGTDKFPWHTPLPQRDLNYNSLFPVMTHLLVPKKPGSASASPAAAKHPSPQTKTPRSTPQGQKSRKGLVHVTKGTYYSGDHPYIVRQEGPPRCYLCKLCNLTFKTFRIACDHLRGIHENTYMYFCNVCGESFKWRSTLRTHKLKTQCGATANSEDAAKQGSSPHTAKTPPSKSPSPAPVPEQVPSPSDLFQSGDRMPQDFMVKISPTSRACTICQKVYSGSSACTSTLDHICAEHLKIYRHVFPQPPQPQALFPYGGFQPRSFIVKLSSNMRGCSICQKVYKSSSAYTSILDHICAVHFNVFRHACNKCSKKFRWSPEMTAHRKVCGTTPASSRQ</sequence>
<dbReference type="InterPro" id="IPR050888">
    <property type="entry name" value="ZnF_C2H2-type_TF"/>
</dbReference>
<evidence type="ECO:0000256" key="4">
    <source>
        <dbReference type="ARBA" id="ARBA00022771"/>
    </source>
</evidence>
<dbReference type="InterPro" id="IPR036236">
    <property type="entry name" value="Znf_C2H2_sf"/>
</dbReference>
<dbReference type="GO" id="GO:0005634">
    <property type="term" value="C:nucleus"/>
    <property type="evidence" value="ECO:0007669"/>
    <property type="project" value="UniProtKB-SubCell"/>
</dbReference>
<feature type="region of interest" description="Disordered" evidence="8">
    <location>
        <begin position="361"/>
        <end position="395"/>
    </location>
</feature>
<evidence type="ECO:0000256" key="2">
    <source>
        <dbReference type="ARBA" id="ARBA00022723"/>
    </source>
</evidence>
<comment type="subcellular location">
    <subcellularLocation>
        <location evidence="1">Nucleus</location>
    </subcellularLocation>
</comment>
<reference evidence="11" key="3">
    <citation type="submission" date="2015-06" db="UniProtKB">
        <authorList>
            <consortium name="EnsemblMetazoa"/>
        </authorList>
    </citation>
    <scope>IDENTIFICATION</scope>
</reference>
<feature type="compositionally biased region" description="Low complexity" evidence="8">
    <location>
        <begin position="488"/>
        <end position="497"/>
    </location>
</feature>
<evidence type="ECO:0000313" key="11">
    <source>
        <dbReference type="EnsemblMetazoa" id="CapteP220098"/>
    </source>
</evidence>
<dbReference type="Proteomes" id="UP000014760">
    <property type="component" value="Unassembled WGS sequence"/>
</dbReference>
<reference evidence="12" key="1">
    <citation type="submission" date="2012-12" db="EMBL/GenBank/DDBJ databases">
        <authorList>
            <person name="Hellsten U."/>
            <person name="Grimwood J."/>
            <person name="Chapman J.A."/>
            <person name="Shapiro H."/>
            <person name="Aerts A."/>
            <person name="Otillar R.P."/>
            <person name="Terry A.Y."/>
            <person name="Boore J.L."/>
            <person name="Simakov O."/>
            <person name="Marletaz F."/>
            <person name="Cho S.-J."/>
            <person name="Edsinger-Gonzales E."/>
            <person name="Havlak P."/>
            <person name="Kuo D.-H."/>
            <person name="Larsson T."/>
            <person name="Lv J."/>
            <person name="Arendt D."/>
            <person name="Savage R."/>
            <person name="Osoegawa K."/>
            <person name="de Jong P."/>
            <person name="Lindberg D.R."/>
            <person name="Seaver E.C."/>
            <person name="Weisblat D.A."/>
            <person name="Putnam N.H."/>
            <person name="Grigoriev I.V."/>
            <person name="Rokhsar D.S."/>
        </authorList>
    </citation>
    <scope>NUCLEOTIDE SEQUENCE</scope>
    <source>
        <strain evidence="12">I ESC-2004</strain>
    </source>
</reference>
<evidence type="ECO:0000256" key="6">
    <source>
        <dbReference type="ARBA" id="ARBA00023242"/>
    </source>
</evidence>
<feature type="region of interest" description="Disordered" evidence="8">
    <location>
        <begin position="141"/>
        <end position="214"/>
    </location>
</feature>
<evidence type="ECO:0000256" key="1">
    <source>
        <dbReference type="ARBA" id="ARBA00004123"/>
    </source>
</evidence>
<keyword evidence="6" id="KW-0539">Nucleus</keyword>